<dbReference type="Gene3D" id="3.30.540.30">
    <property type="match status" value="1"/>
</dbReference>
<evidence type="ECO:0008006" key="5">
    <source>
        <dbReference type="Google" id="ProtNLM"/>
    </source>
</evidence>
<dbReference type="GO" id="GO:0005737">
    <property type="term" value="C:cytoplasm"/>
    <property type="evidence" value="ECO:0007669"/>
    <property type="project" value="TreeGrafter"/>
</dbReference>
<dbReference type="AlphaFoldDB" id="A0A0C9TJQ0"/>
<dbReference type="MEROPS" id="M49.006"/>
<dbReference type="HOGENOM" id="CLU_062758_0_0_1"/>
<dbReference type="PANTHER" id="PTHR23422:SF11">
    <property type="entry name" value="DIPEPTIDYL PEPTIDASE 3"/>
    <property type="match status" value="1"/>
</dbReference>
<gene>
    <name evidence="3" type="ORF">M422DRAFT_187851</name>
</gene>
<dbReference type="EMBL" id="KN837273">
    <property type="protein sequence ID" value="KIJ29853.1"/>
    <property type="molecule type" value="Genomic_DNA"/>
</dbReference>
<dbReference type="PANTHER" id="PTHR23422">
    <property type="entry name" value="DIPEPTIDYL PEPTIDASE III-RELATED"/>
    <property type="match status" value="1"/>
</dbReference>
<dbReference type="GO" id="GO:0008239">
    <property type="term" value="F:dipeptidyl-peptidase activity"/>
    <property type="evidence" value="ECO:0007669"/>
    <property type="project" value="TreeGrafter"/>
</dbReference>
<proteinExistence type="predicted"/>
<dbReference type="Pfam" id="PF03571">
    <property type="entry name" value="Peptidase_M49"/>
    <property type="match status" value="1"/>
</dbReference>
<accession>A0A0C9TJQ0</accession>
<evidence type="ECO:0000256" key="1">
    <source>
        <dbReference type="ARBA" id="ARBA00022723"/>
    </source>
</evidence>
<keyword evidence="2" id="KW-0378">Hydrolase</keyword>
<dbReference type="Proteomes" id="UP000054279">
    <property type="component" value="Unassembled WGS sequence"/>
</dbReference>
<name>A0A0C9TJQ0_SPHS4</name>
<dbReference type="GO" id="GO:0046872">
    <property type="term" value="F:metal ion binding"/>
    <property type="evidence" value="ECO:0007669"/>
    <property type="project" value="UniProtKB-KW"/>
</dbReference>
<protein>
    <recommendedName>
        <fullName evidence="5">Dipeptidyl peptidase 3</fullName>
    </recommendedName>
</protein>
<dbReference type="OrthoDB" id="4694525at2759"/>
<evidence type="ECO:0000313" key="4">
    <source>
        <dbReference type="Proteomes" id="UP000054279"/>
    </source>
</evidence>
<reference evidence="3 4" key="1">
    <citation type="submission" date="2014-06" db="EMBL/GenBank/DDBJ databases">
        <title>Evolutionary Origins and Diversification of the Mycorrhizal Mutualists.</title>
        <authorList>
            <consortium name="DOE Joint Genome Institute"/>
            <consortium name="Mycorrhizal Genomics Consortium"/>
            <person name="Kohler A."/>
            <person name="Kuo A."/>
            <person name="Nagy L.G."/>
            <person name="Floudas D."/>
            <person name="Copeland A."/>
            <person name="Barry K.W."/>
            <person name="Cichocki N."/>
            <person name="Veneault-Fourrey C."/>
            <person name="LaButti K."/>
            <person name="Lindquist E.A."/>
            <person name="Lipzen A."/>
            <person name="Lundell T."/>
            <person name="Morin E."/>
            <person name="Murat C."/>
            <person name="Riley R."/>
            <person name="Ohm R."/>
            <person name="Sun H."/>
            <person name="Tunlid A."/>
            <person name="Henrissat B."/>
            <person name="Grigoriev I.V."/>
            <person name="Hibbett D.S."/>
            <person name="Martin F."/>
        </authorList>
    </citation>
    <scope>NUCLEOTIDE SEQUENCE [LARGE SCALE GENOMIC DNA]</scope>
    <source>
        <strain evidence="3 4">SS14</strain>
    </source>
</reference>
<sequence>TAIVNKELSLKYNELVDKAPELIKVLPWGKDYEVDVFRRPDFTALEIVNFATGGKTTYLLYRILILSKNYYEIRESHGFKNVSLINILNAKAPSEPLTFIHPDEVEMYNKWDTKTFEVQVANHELLGHGTGKLFQEDADGKLNFDPEKTINPLTGKKITSWYKPGQTPGTVLGEVSSSLEECRAETVALFLVGNREILKIFGYTDNEEVETLQYMTFLLMARAGLRALEFYDPAAKKHLQAHMQARMGITKFLIQEGIARLEEIRNDQGVLTDLYIRVDKQKVLNEGQAVVGKLLVELQVRKSTADGAGARKYYTDLTTPLPGWDGQIRDLVVNKRLPRKVFVQPNTFVVDGQVQLKEYPLTAAGAIESFIERDI</sequence>
<dbReference type="InterPro" id="IPR039461">
    <property type="entry name" value="Peptidase_M49"/>
</dbReference>
<organism evidence="3 4">
    <name type="scientific">Sphaerobolus stellatus (strain SS14)</name>
    <dbReference type="NCBI Taxonomy" id="990650"/>
    <lineage>
        <taxon>Eukaryota</taxon>
        <taxon>Fungi</taxon>
        <taxon>Dikarya</taxon>
        <taxon>Basidiomycota</taxon>
        <taxon>Agaricomycotina</taxon>
        <taxon>Agaricomycetes</taxon>
        <taxon>Phallomycetidae</taxon>
        <taxon>Geastrales</taxon>
        <taxon>Sphaerobolaceae</taxon>
        <taxon>Sphaerobolus</taxon>
    </lineage>
</organism>
<feature type="non-terminal residue" evidence="3">
    <location>
        <position position="375"/>
    </location>
</feature>
<evidence type="ECO:0000256" key="2">
    <source>
        <dbReference type="ARBA" id="ARBA00022801"/>
    </source>
</evidence>
<evidence type="ECO:0000313" key="3">
    <source>
        <dbReference type="EMBL" id="KIJ29853.1"/>
    </source>
</evidence>
<keyword evidence="4" id="KW-1185">Reference proteome</keyword>
<keyword evidence="1" id="KW-0479">Metal-binding</keyword>